<dbReference type="OrthoDB" id="6277950at2759"/>
<evidence type="ECO:0000313" key="2">
    <source>
        <dbReference type="EMBL" id="KAF7234781.1"/>
    </source>
</evidence>
<feature type="compositionally biased region" description="Polar residues" evidence="1">
    <location>
        <begin position="320"/>
        <end position="330"/>
    </location>
</feature>
<gene>
    <name evidence="2" type="ORF">EG68_11714</name>
</gene>
<sequence length="372" mass="41209">MYFLELSQFISIINSSTGSVISGILYYNLSPVREPEKLVQENKTMQVQTDVCSQITRLVPWYQAQKNDSTCTINIGKQITHVNYTILATDDFVRKYDPSCVTYDILLANQVGRSPAFGGKYYLIDRHLESRNPTQSAGPSSADTGLTKIRVDGPLYKQGGLLRWDEFNTLDAVSNEVVENVRRQFTQFLRLDPDNGSYVNTEQRRIYSGPNRQIPIRMEAQITFNNSMLVANGINYTCPPFKELVKASLESVFFYSLTSYFREPISILDQQSDGGSSDNKTTAPAPDSNVTMEPTTPGGVDQQSDGGSSDNKTTAPAPDSNVTMEPTTPGSVGDENNLAIRLNNLTLAHFVHFAYDALCILSVEFPVIGCLS</sequence>
<comment type="caution">
    <text evidence="2">The sequence shown here is derived from an EMBL/GenBank/DDBJ whole genome shotgun (WGS) entry which is preliminary data.</text>
</comment>
<protein>
    <submittedName>
        <fullName evidence="2">Uncharacterized protein</fullName>
    </submittedName>
</protein>
<evidence type="ECO:0000256" key="1">
    <source>
        <dbReference type="SAM" id="MobiDB-lite"/>
    </source>
</evidence>
<dbReference type="Proteomes" id="UP000822476">
    <property type="component" value="Unassembled WGS sequence"/>
</dbReference>
<dbReference type="AlphaFoldDB" id="A0A8S9YE30"/>
<keyword evidence="3" id="KW-1185">Reference proteome</keyword>
<feature type="compositionally biased region" description="Polar residues" evidence="1">
    <location>
        <begin position="269"/>
        <end position="294"/>
    </location>
</feature>
<proteinExistence type="predicted"/>
<dbReference type="EMBL" id="JTDE01008725">
    <property type="protein sequence ID" value="KAF7234781.1"/>
    <property type="molecule type" value="Genomic_DNA"/>
</dbReference>
<feature type="region of interest" description="Disordered" evidence="1">
    <location>
        <begin position="269"/>
        <end position="332"/>
    </location>
</feature>
<reference evidence="2" key="1">
    <citation type="submission" date="2019-07" db="EMBL/GenBank/DDBJ databases">
        <title>Annotation for the trematode Paragonimus miyazaki's.</title>
        <authorList>
            <person name="Choi Y.-J."/>
        </authorList>
    </citation>
    <scope>NUCLEOTIDE SEQUENCE</scope>
    <source>
        <strain evidence="2">Japan</strain>
    </source>
</reference>
<feature type="compositionally biased region" description="Low complexity" evidence="1">
    <location>
        <begin position="298"/>
        <end position="310"/>
    </location>
</feature>
<organism evidence="2 3">
    <name type="scientific">Paragonimus skrjabini miyazakii</name>
    <dbReference type="NCBI Taxonomy" id="59628"/>
    <lineage>
        <taxon>Eukaryota</taxon>
        <taxon>Metazoa</taxon>
        <taxon>Spiralia</taxon>
        <taxon>Lophotrochozoa</taxon>
        <taxon>Platyhelminthes</taxon>
        <taxon>Trematoda</taxon>
        <taxon>Digenea</taxon>
        <taxon>Plagiorchiida</taxon>
        <taxon>Troglotremata</taxon>
        <taxon>Troglotrematidae</taxon>
        <taxon>Paragonimus</taxon>
    </lineage>
</organism>
<evidence type="ECO:0000313" key="3">
    <source>
        <dbReference type="Proteomes" id="UP000822476"/>
    </source>
</evidence>
<accession>A0A8S9YE30</accession>
<name>A0A8S9YE30_9TREM</name>